<dbReference type="GO" id="GO:0050661">
    <property type="term" value="F:NADP binding"/>
    <property type="evidence" value="ECO:0007669"/>
    <property type="project" value="InterPro"/>
</dbReference>
<keyword evidence="3" id="KW-0560">Oxidoreductase</keyword>
<protein>
    <submittedName>
        <fullName evidence="4">Monooxygenase</fullName>
    </submittedName>
</protein>
<dbReference type="InterPro" id="IPR036291">
    <property type="entry name" value="NAD(P)-bd_dom_sf"/>
</dbReference>
<dbReference type="GO" id="GO:0050660">
    <property type="term" value="F:flavin adenine dinucleotide binding"/>
    <property type="evidence" value="ECO:0007669"/>
    <property type="project" value="InterPro"/>
</dbReference>
<evidence type="ECO:0000256" key="1">
    <source>
        <dbReference type="ARBA" id="ARBA00022630"/>
    </source>
</evidence>
<evidence type="ECO:0000256" key="3">
    <source>
        <dbReference type="ARBA" id="ARBA00023002"/>
    </source>
</evidence>
<name>A0A4R5QC16_9PROT</name>
<comment type="caution">
    <text evidence="4">The sequence shown here is derived from an EMBL/GenBank/DDBJ whole genome shotgun (WGS) entry which is preliminary data.</text>
</comment>
<dbReference type="PANTHER" id="PTHR43539">
    <property type="entry name" value="FLAVIN-BINDING MONOOXYGENASE-LIKE PROTEIN (AFU_ORTHOLOGUE AFUA_4G09220)"/>
    <property type="match status" value="1"/>
</dbReference>
<dbReference type="InterPro" id="IPR020946">
    <property type="entry name" value="Flavin_mOase-like"/>
</dbReference>
<gene>
    <name evidence="4" type="ORF">E2C06_23725</name>
</gene>
<evidence type="ECO:0000256" key="2">
    <source>
        <dbReference type="ARBA" id="ARBA00022827"/>
    </source>
</evidence>
<evidence type="ECO:0000313" key="4">
    <source>
        <dbReference type="EMBL" id="TDH60158.1"/>
    </source>
</evidence>
<keyword evidence="2" id="KW-0274">FAD</keyword>
<accession>A0A4R5QC16</accession>
<dbReference type="PANTHER" id="PTHR43539:SF68">
    <property type="entry name" value="FLAVIN-BINDING MONOOXYGENASE-LIKE PROTEIN (AFU_ORTHOLOGUE AFUA_4G09220)"/>
    <property type="match status" value="1"/>
</dbReference>
<sequence>MDWLGAFEAALASGDAGRIGALFHDDAHWRDILAFTWTYASAAGREGIAARLAEAQARTAAHGFHLPRHRKPPRQVKRLGIDSIEAIFEFATAEGGGAGIIRLSPAGEGEGEMKAWLLSTTLESLAGHAERIGANRPTGAAYSRNFGGDNWADMRRKASAYEDGEPAALVIGAAQAGLSIAARLNQLGVDTLVVEKWPRIGDSWRQRYHSLALHNSIHLNHLPYMEFPPTWPKYIPKDMLGNWFEFYADAMEINCWTGTEFVGASRDAEAGCWTARLRRADGTERIVRPRHLVFANGVSSYPMIPDLPGLAAFKGQVIHSEGFDSGAAWQGKRALILGTGSSANDIALDLHSHGVDTTLIQRGSTTVISIDPSARLNEAIWDEGGPLEDCDLIVSSATPPLILKGYRAVTRRMLELDREMIEGLRRIGFKHDVGEDEAGHQMKYFRRGGGYNLDAGSSALMIAGRLGLLQYDDIERFVETGALLKDGSVVPADLLVLATGYYPQQELVRRALGEAMVDRIGPVWGLGEDGELNNMYRRTPQEGLWFIAGGLSQCRINSKYLALQIKAVEFGKLGPL</sequence>
<dbReference type="InterPro" id="IPR050982">
    <property type="entry name" value="Auxin_biosynth/cation_transpt"/>
</dbReference>
<dbReference type="GO" id="GO:0004499">
    <property type="term" value="F:N,N-dimethylaniline monooxygenase activity"/>
    <property type="evidence" value="ECO:0007669"/>
    <property type="project" value="InterPro"/>
</dbReference>
<proteinExistence type="predicted"/>
<dbReference type="InterPro" id="IPR032710">
    <property type="entry name" value="NTF2-like_dom_sf"/>
</dbReference>
<dbReference type="OrthoDB" id="9808049at2"/>
<dbReference type="InterPro" id="IPR036188">
    <property type="entry name" value="FAD/NAD-bd_sf"/>
</dbReference>
<dbReference type="EMBL" id="SMSJ01000044">
    <property type="protein sequence ID" value="TDH60158.1"/>
    <property type="molecule type" value="Genomic_DNA"/>
</dbReference>
<keyword evidence="4" id="KW-0503">Monooxygenase</keyword>
<dbReference type="Pfam" id="PF00743">
    <property type="entry name" value="FMO-like"/>
    <property type="match status" value="1"/>
</dbReference>
<evidence type="ECO:0000313" key="5">
    <source>
        <dbReference type="Proteomes" id="UP000295096"/>
    </source>
</evidence>
<organism evidence="4 5">
    <name type="scientific">Dankookia rubra</name>
    <dbReference type="NCBI Taxonomy" id="1442381"/>
    <lineage>
        <taxon>Bacteria</taxon>
        <taxon>Pseudomonadati</taxon>
        <taxon>Pseudomonadota</taxon>
        <taxon>Alphaproteobacteria</taxon>
        <taxon>Acetobacterales</taxon>
        <taxon>Roseomonadaceae</taxon>
        <taxon>Dankookia</taxon>
    </lineage>
</organism>
<dbReference type="Proteomes" id="UP000295096">
    <property type="component" value="Unassembled WGS sequence"/>
</dbReference>
<dbReference type="SUPFAM" id="SSF54427">
    <property type="entry name" value="NTF2-like"/>
    <property type="match status" value="1"/>
</dbReference>
<reference evidence="4 5" key="1">
    <citation type="journal article" date="2016" name="J. Microbiol.">
        <title>Dankookia rubra gen. nov., sp. nov., an alphaproteobacterium isolated from sediment of a shallow stream.</title>
        <authorList>
            <person name="Kim W.H."/>
            <person name="Kim D.H."/>
            <person name="Kang K."/>
            <person name="Ahn T.Y."/>
        </authorList>
    </citation>
    <scope>NUCLEOTIDE SEQUENCE [LARGE SCALE GENOMIC DNA]</scope>
    <source>
        <strain evidence="4 5">JCM30602</strain>
    </source>
</reference>
<dbReference type="SUPFAM" id="SSF51735">
    <property type="entry name" value="NAD(P)-binding Rossmann-fold domains"/>
    <property type="match status" value="1"/>
</dbReference>
<dbReference type="Gene3D" id="3.50.50.60">
    <property type="entry name" value="FAD/NAD(P)-binding domain"/>
    <property type="match status" value="1"/>
</dbReference>
<keyword evidence="5" id="KW-1185">Reference proteome</keyword>
<dbReference type="SUPFAM" id="SSF51905">
    <property type="entry name" value="FAD/NAD(P)-binding domain"/>
    <property type="match status" value="1"/>
</dbReference>
<keyword evidence="1" id="KW-0285">Flavoprotein</keyword>
<dbReference type="AlphaFoldDB" id="A0A4R5QC16"/>